<name>A0ABS4R0H8_9HYPH</name>
<sequence>MTLPFARRRPFADLDIPRQTAVPQPRPEAGVKSRIVILKRREDGTVIEKAARPSFLFRDPTSPTEKYKLPADYFWRGSPEHLARRQELGLD</sequence>
<organism evidence="2 3">
    <name type="scientific">Sinorhizobium kostiense</name>
    <dbReference type="NCBI Taxonomy" id="76747"/>
    <lineage>
        <taxon>Bacteria</taxon>
        <taxon>Pseudomonadati</taxon>
        <taxon>Pseudomonadota</taxon>
        <taxon>Alphaproteobacteria</taxon>
        <taxon>Hyphomicrobiales</taxon>
        <taxon>Rhizobiaceae</taxon>
        <taxon>Sinorhizobium/Ensifer group</taxon>
        <taxon>Sinorhizobium</taxon>
    </lineage>
</organism>
<accession>A0ABS4R0H8</accession>
<evidence type="ECO:0000313" key="2">
    <source>
        <dbReference type="EMBL" id="MBP2235352.1"/>
    </source>
</evidence>
<feature type="region of interest" description="Disordered" evidence="1">
    <location>
        <begin position="1"/>
        <end position="29"/>
    </location>
</feature>
<reference evidence="2 3" key="1">
    <citation type="submission" date="2021-03" db="EMBL/GenBank/DDBJ databases">
        <title>Genomic Encyclopedia of Type Strains, Phase IV (KMG-IV): sequencing the most valuable type-strain genomes for metagenomic binning, comparative biology and taxonomic classification.</title>
        <authorList>
            <person name="Goeker M."/>
        </authorList>
    </citation>
    <scope>NUCLEOTIDE SEQUENCE [LARGE SCALE GENOMIC DNA]</scope>
    <source>
        <strain evidence="2 3">DSM 13372</strain>
    </source>
</reference>
<evidence type="ECO:0000313" key="3">
    <source>
        <dbReference type="Proteomes" id="UP000730739"/>
    </source>
</evidence>
<dbReference type="Proteomes" id="UP000730739">
    <property type="component" value="Unassembled WGS sequence"/>
</dbReference>
<keyword evidence="3" id="KW-1185">Reference proteome</keyword>
<dbReference type="RefSeq" id="WP_209601566.1">
    <property type="nucleotide sequence ID" value="NZ_JAGILA010000002.1"/>
</dbReference>
<gene>
    <name evidence="2" type="ORF">J2Z31_001844</name>
</gene>
<evidence type="ECO:0000256" key="1">
    <source>
        <dbReference type="SAM" id="MobiDB-lite"/>
    </source>
</evidence>
<protein>
    <submittedName>
        <fullName evidence="2">Uncharacterized protein</fullName>
    </submittedName>
</protein>
<dbReference type="EMBL" id="JAGILA010000002">
    <property type="protein sequence ID" value="MBP2235352.1"/>
    <property type="molecule type" value="Genomic_DNA"/>
</dbReference>
<proteinExistence type="predicted"/>
<comment type="caution">
    <text evidence="2">The sequence shown here is derived from an EMBL/GenBank/DDBJ whole genome shotgun (WGS) entry which is preliminary data.</text>
</comment>